<proteinExistence type="predicted"/>
<comment type="caution">
    <text evidence="3">The sequence shown here is derived from an EMBL/GenBank/DDBJ whole genome shotgun (WGS) entry which is preliminary data.</text>
</comment>
<dbReference type="CDD" id="cd00063">
    <property type="entry name" value="FN3"/>
    <property type="match status" value="1"/>
</dbReference>
<name>A0A8S0YTP3_ARCPL</name>
<protein>
    <recommendedName>
        <fullName evidence="2">Fibronectin type-III domain-containing protein</fullName>
    </recommendedName>
</protein>
<feature type="chain" id="PRO_5035793527" description="Fibronectin type-III domain-containing protein" evidence="1">
    <location>
        <begin position="16"/>
        <end position="146"/>
    </location>
</feature>
<dbReference type="Proteomes" id="UP000494256">
    <property type="component" value="Unassembled WGS sequence"/>
</dbReference>
<evidence type="ECO:0000259" key="2">
    <source>
        <dbReference type="SMART" id="SM00060"/>
    </source>
</evidence>
<dbReference type="InterPro" id="IPR003961">
    <property type="entry name" value="FN3_dom"/>
</dbReference>
<dbReference type="InterPro" id="IPR036116">
    <property type="entry name" value="FN3_sf"/>
</dbReference>
<dbReference type="Gene3D" id="2.60.40.10">
    <property type="entry name" value="Immunoglobulins"/>
    <property type="match status" value="1"/>
</dbReference>
<accession>A0A8S0YTP3</accession>
<dbReference type="Pfam" id="PF00041">
    <property type="entry name" value="fn3"/>
    <property type="match status" value="1"/>
</dbReference>
<evidence type="ECO:0000313" key="3">
    <source>
        <dbReference type="EMBL" id="CAB3223145.1"/>
    </source>
</evidence>
<gene>
    <name evidence="3" type="ORF">APLA_LOCUS1374</name>
</gene>
<dbReference type="InterPro" id="IPR013783">
    <property type="entry name" value="Ig-like_fold"/>
</dbReference>
<dbReference type="EMBL" id="CADEBD010000146">
    <property type="protein sequence ID" value="CAB3223145.1"/>
    <property type="molecule type" value="Genomic_DNA"/>
</dbReference>
<evidence type="ECO:0000313" key="4">
    <source>
        <dbReference type="Proteomes" id="UP000494256"/>
    </source>
</evidence>
<organism evidence="3 4">
    <name type="scientific">Arctia plantaginis</name>
    <name type="common">Wood tiger moth</name>
    <name type="synonym">Phalaena plantaginis</name>
    <dbReference type="NCBI Taxonomy" id="874455"/>
    <lineage>
        <taxon>Eukaryota</taxon>
        <taxon>Metazoa</taxon>
        <taxon>Ecdysozoa</taxon>
        <taxon>Arthropoda</taxon>
        <taxon>Hexapoda</taxon>
        <taxon>Insecta</taxon>
        <taxon>Pterygota</taxon>
        <taxon>Neoptera</taxon>
        <taxon>Endopterygota</taxon>
        <taxon>Lepidoptera</taxon>
        <taxon>Glossata</taxon>
        <taxon>Ditrysia</taxon>
        <taxon>Noctuoidea</taxon>
        <taxon>Erebidae</taxon>
        <taxon>Arctiinae</taxon>
        <taxon>Arctia</taxon>
    </lineage>
</organism>
<reference evidence="3 4" key="1">
    <citation type="submission" date="2020-04" db="EMBL/GenBank/DDBJ databases">
        <authorList>
            <person name="Wallbank WR R."/>
            <person name="Pardo Diaz C."/>
            <person name="Kozak K."/>
            <person name="Martin S."/>
            <person name="Jiggins C."/>
            <person name="Moest M."/>
            <person name="Warren A I."/>
            <person name="Byers J.R.P. K."/>
            <person name="Montejo-Kovacevich G."/>
            <person name="Yen C E."/>
        </authorList>
    </citation>
    <scope>NUCLEOTIDE SEQUENCE [LARGE SCALE GENOMIC DNA]</scope>
</reference>
<dbReference type="AlphaFoldDB" id="A0A8S0YTP3"/>
<dbReference type="OrthoDB" id="7268515at2759"/>
<keyword evidence="1" id="KW-0732">Signal</keyword>
<sequence>MKILYFLSLVVFCNGLPLNSAPENVQTTTFINPDETELYFVVTWDKVESSDAADPILGYKVKVFEGKVNVTHVTKADGSKVTELDIDLENEPQEPSVEVAEIDVSADKNEYTYHNMKEKVRYEVAVQAYTAKSVGPESKRSKFVWA</sequence>
<evidence type="ECO:0000256" key="1">
    <source>
        <dbReference type="SAM" id="SignalP"/>
    </source>
</evidence>
<dbReference type="SMART" id="SM00060">
    <property type="entry name" value="FN3"/>
    <property type="match status" value="1"/>
</dbReference>
<feature type="domain" description="Fibronectin type-III" evidence="2">
    <location>
        <begin position="22"/>
        <end position="135"/>
    </location>
</feature>
<feature type="signal peptide" evidence="1">
    <location>
        <begin position="1"/>
        <end position="15"/>
    </location>
</feature>
<dbReference type="SUPFAM" id="SSF49265">
    <property type="entry name" value="Fibronectin type III"/>
    <property type="match status" value="1"/>
</dbReference>